<dbReference type="InterPro" id="IPR010982">
    <property type="entry name" value="Lambda_DNA-bd_dom_sf"/>
</dbReference>
<keyword evidence="3" id="KW-0804">Transcription</keyword>
<gene>
    <name evidence="5" type="ORF">RM53_13740</name>
</gene>
<comment type="caution">
    <text evidence="5">The sequence shown here is derived from an EMBL/GenBank/DDBJ whole genome shotgun (WGS) entry which is preliminary data.</text>
</comment>
<dbReference type="Pfam" id="PF01381">
    <property type="entry name" value="HTH_3"/>
    <property type="match status" value="1"/>
</dbReference>
<dbReference type="InterPro" id="IPR052359">
    <property type="entry name" value="HTH-type_reg/antitoxin"/>
</dbReference>
<dbReference type="AlphaFoldDB" id="A0A0B4C4V2"/>
<dbReference type="STRING" id="172043.RM53_13740"/>
<dbReference type="CDD" id="cd00093">
    <property type="entry name" value="HTH_XRE"/>
    <property type="match status" value="1"/>
</dbReference>
<dbReference type="PANTHER" id="PTHR36511">
    <property type="entry name" value="MERR FAMILY BACTERIAL REGULATORY PROTEIN"/>
    <property type="match status" value="1"/>
</dbReference>
<keyword evidence="2" id="KW-0238">DNA-binding</keyword>
<feature type="domain" description="HTH cro/C1-type" evidence="4">
    <location>
        <begin position="30"/>
        <end position="66"/>
    </location>
</feature>
<dbReference type="SUPFAM" id="SSF47413">
    <property type="entry name" value="lambda repressor-like DNA-binding domains"/>
    <property type="match status" value="1"/>
</dbReference>
<evidence type="ECO:0000256" key="2">
    <source>
        <dbReference type="ARBA" id="ARBA00023125"/>
    </source>
</evidence>
<evidence type="ECO:0000313" key="5">
    <source>
        <dbReference type="EMBL" id="KIC56069.1"/>
    </source>
</evidence>
<protein>
    <recommendedName>
        <fullName evidence="4">HTH cro/C1-type domain-containing protein</fullName>
    </recommendedName>
</protein>
<proteinExistence type="predicted"/>
<sequence>MEGLTEAVAHAEGRPQGKAVRIHAPEAVDVASIRKAQGLTQGAFAEAYRIPVATVRDWEQHRREPDTGSRVLLTVIAREPDAVRRALAGA</sequence>
<dbReference type="EMBL" id="JWSY01000025">
    <property type="protein sequence ID" value="KIC56069.1"/>
    <property type="molecule type" value="Genomic_DNA"/>
</dbReference>
<organism evidence="5 6">
    <name type="scientific">Brevundimonas nasdae</name>
    <dbReference type="NCBI Taxonomy" id="172043"/>
    <lineage>
        <taxon>Bacteria</taxon>
        <taxon>Pseudomonadati</taxon>
        <taxon>Pseudomonadota</taxon>
        <taxon>Alphaproteobacteria</taxon>
        <taxon>Caulobacterales</taxon>
        <taxon>Caulobacteraceae</taxon>
        <taxon>Brevundimonas</taxon>
    </lineage>
</organism>
<dbReference type="PANTHER" id="PTHR36511:SF4">
    <property type="entry name" value="ANTITOXIN MQSA"/>
    <property type="match status" value="1"/>
</dbReference>
<evidence type="ECO:0000259" key="4">
    <source>
        <dbReference type="PROSITE" id="PS50943"/>
    </source>
</evidence>
<dbReference type="Proteomes" id="UP000031166">
    <property type="component" value="Unassembled WGS sequence"/>
</dbReference>
<evidence type="ECO:0000313" key="6">
    <source>
        <dbReference type="Proteomes" id="UP000031166"/>
    </source>
</evidence>
<name>A0A0B4C4V2_9CAUL</name>
<dbReference type="InterPro" id="IPR001387">
    <property type="entry name" value="Cro/C1-type_HTH"/>
</dbReference>
<keyword evidence="1" id="KW-0805">Transcription regulation</keyword>
<reference evidence="5 6" key="1">
    <citation type="submission" date="2014-12" db="EMBL/GenBank/DDBJ databases">
        <title>Genome sequencing of Brevundimonas nasdae TPW30.</title>
        <authorList>
            <person name="Tan P.W."/>
            <person name="Chan K.-G."/>
        </authorList>
    </citation>
    <scope>NUCLEOTIDE SEQUENCE [LARGE SCALE GENOMIC DNA]</scope>
    <source>
        <strain evidence="5 6">TPW30</strain>
    </source>
</reference>
<dbReference type="PROSITE" id="PS50943">
    <property type="entry name" value="HTH_CROC1"/>
    <property type="match status" value="1"/>
</dbReference>
<evidence type="ECO:0000256" key="1">
    <source>
        <dbReference type="ARBA" id="ARBA00023015"/>
    </source>
</evidence>
<accession>A0A0B4C4V2</accession>
<evidence type="ECO:0000256" key="3">
    <source>
        <dbReference type="ARBA" id="ARBA00023163"/>
    </source>
</evidence>
<dbReference type="GO" id="GO:0003677">
    <property type="term" value="F:DNA binding"/>
    <property type="evidence" value="ECO:0007669"/>
    <property type="project" value="UniProtKB-KW"/>
</dbReference>
<dbReference type="Gene3D" id="1.10.260.40">
    <property type="entry name" value="lambda repressor-like DNA-binding domains"/>
    <property type="match status" value="1"/>
</dbReference>